<keyword evidence="3" id="KW-1185">Reference proteome</keyword>
<protein>
    <submittedName>
        <fullName evidence="2">Long chain acyl-CoA synthetase 2</fullName>
    </submittedName>
</protein>
<comment type="caution">
    <text evidence="2">The sequence shown here is derived from an EMBL/GenBank/DDBJ whole genome shotgun (WGS) entry which is preliminary data.</text>
</comment>
<gene>
    <name evidence="2" type="ORF">M6B38_360600</name>
</gene>
<organism evidence="2 3">
    <name type="scientific">Iris pallida</name>
    <name type="common">Sweet iris</name>
    <dbReference type="NCBI Taxonomy" id="29817"/>
    <lineage>
        <taxon>Eukaryota</taxon>
        <taxon>Viridiplantae</taxon>
        <taxon>Streptophyta</taxon>
        <taxon>Embryophyta</taxon>
        <taxon>Tracheophyta</taxon>
        <taxon>Spermatophyta</taxon>
        <taxon>Magnoliopsida</taxon>
        <taxon>Liliopsida</taxon>
        <taxon>Asparagales</taxon>
        <taxon>Iridaceae</taxon>
        <taxon>Iridoideae</taxon>
        <taxon>Irideae</taxon>
        <taxon>Iris</taxon>
    </lineage>
</organism>
<evidence type="ECO:0000313" key="3">
    <source>
        <dbReference type="Proteomes" id="UP001140949"/>
    </source>
</evidence>
<reference evidence="2" key="1">
    <citation type="journal article" date="2023" name="GigaByte">
        <title>Genome assembly of the bearded iris, Iris pallida Lam.</title>
        <authorList>
            <person name="Bruccoleri R.E."/>
            <person name="Oakeley E.J."/>
            <person name="Faust A.M.E."/>
            <person name="Altorfer M."/>
            <person name="Dessus-Babus S."/>
            <person name="Burckhardt D."/>
            <person name="Oertli M."/>
            <person name="Naumann U."/>
            <person name="Petersen F."/>
            <person name="Wong J."/>
        </authorList>
    </citation>
    <scope>NUCLEOTIDE SEQUENCE</scope>
    <source>
        <strain evidence="2">GSM-AAB239-AS_SAM_17_03QT</strain>
    </source>
</reference>
<reference evidence="2" key="2">
    <citation type="submission" date="2023-04" db="EMBL/GenBank/DDBJ databases">
        <authorList>
            <person name="Bruccoleri R.E."/>
            <person name="Oakeley E.J."/>
            <person name="Faust A.-M."/>
            <person name="Dessus-Babus S."/>
            <person name="Altorfer M."/>
            <person name="Burckhardt D."/>
            <person name="Oertli M."/>
            <person name="Naumann U."/>
            <person name="Petersen F."/>
            <person name="Wong J."/>
        </authorList>
    </citation>
    <scope>NUCLEOTIDE SEQUENCE</scope>
    <source>
        <strain evidence="2">GSM-AAB239-AS_SAM_17_03QT</strain>
        <tissue evidence="2">Leaf</tissue>
    </source>
</reference>
<evidence type="ECO:0000313" key="2">
    <source>
        <dbReference type="EMBL" id="KAJ6828726.1"/>
    </source>
</evidence>
<accession>A0AAX6GIZ1</accession>
<feature type="chain" id="PRO_5043926518" evidence="1">
    <location>
        <begin position="17"/>
        <end position="96"/>
    </location>
</feature>
<feature type="signal peptide" evidence="1">
    <location>
        <begin position="1"/>
        <end position="16"/>
    </location>
</feature>
<evidence type="ECO:0000256" key="1">
    <source>
        <dbReference type="SAM" id="SignalP"/>
    </source>
</evidence>
<dbReference type="AlphaFoldDB" id="A0AAX6GIZ1"/>
<dbReference type="Proteomes" id="UP001140949">
    <property type="component" value="Unassembled WGS sequence"/>
</dbReference>
<proteinExistence type="predicted"/>
<sequence>MLVLVIVNMLVYFCQVEVCLMLRSVKRCPHNAMLGHREVIYGKVGSYKWRTYEEVHVKQSTGSGMRGIGVKPIEKPQQLKQTFMGRSLGHIWIKLS</sequence>
<dbReference type="EMBL" id="JANAVB010018997">
    <property type="protein sequence ID" value="KAJ6828726.1"/>
    <property type="molecule type" value="Genomic_DNA"/>
</dbReference>
<name>A0AAX6GIZ1_IRIPA</name>
<keyword evidence="1" id="KW-0732">Signal</keyword>